<dbReference type="InterPro" id="IPR007345">
    <property type="entry name" value="Polysacch_pyruvyl_Trfase"/>
</dbReference>
<keyword evidence="2" id="KW-0808">Transferase</keyword>
<keyword evidence="3" id="KW-1185">Reference proteome</keyword>
<evidence type="ECO:0000313" key="2">
    <source>
        <dbReference type="EMBL" id="SHI40578.1"/>
    </source>
</evidence>
<dbReference type="AlphaFoldDB" id="A0A1M6AW94"/>
<gene>
    <name evidence="2" type="ORF">SAMN02745229_03048</name>
</gene>
<dbReference type="Pfam" id="PF04230">
    <property type="entry name" value="PS_pyruv_trans"/>
    <property type="match status" value="1"/>
</dbReference>
<dbReference type="PANTHER" id="PTHR36836:SF1">
    <property type="entry name" value="COLANIC ACID BIOSYNTHESIS PROTEIN WCAK"/>
    <property type="match status" value="1"/>
</dbReference>
<dbReference type="GO" id="GO:0016740">
    <property type="term" value="F:transferase activity"/>
    <property type="evidence" value="ECO:0007669"/>
    <property type="project" value="UniProtKB-KW"/>
</dbReference>
<reference evidence="3" key="1">
    <citation type="submission" date="2016-11" db="EMBL/GenBank/DDBJ databases">
        <authorList>
            <person name="Varghese N."/>
            <person name="Submissions S."/>
        </authorList>
    </citation>
    <scope>NUCLEOTIDE SEQUENCE [LARGE SCALE GENOMIC DNA]</scope>
    <source>
        <strain evidence="3">DSM 3071</strain>
    </source>
</reference>
<dbReference type="GeneID" id="89511019"/>
<evidence type="ECO:0000313" key="3">
    <source>
        <dbReference type="Proteomes" id="UP000184278"/>
    </source>
</evidence>
<name>A0A1M6AW94_BUTFI</name>
<evidence type="ECO:0000259" key="1">
    <source>
        <dbReference type="Pfam" id="PF04230"/>
    </source>
</evidence>
<dbReference type="STRING" id="1121131.SAMN02745229_03048"/>
<accession>A0A1M6AW94</accession>
<sequence>MNNKVTLYMHSGSGNHGCEAIVRSLTELLHSQDPTITPDVMTNDRAEDLLYVPEDICHFVEEKHMARNVINHTLYYVYRKLTGDKESFLRYRFKPMYKNPPKVGVSIGGDTYCYDYMVEEIMLTNSMLHKLGTKTILLGCSVEPDLVKRSDVAADMKLYDKILARESITYNALLDAGVSKERLELAPDPAFTLDTKFLPLPEGWQEGKTIGLNLSPLIGMYAEDKDIALKCYEDLIRHILDTTDNTVALIPHVVWDRSNDNIPLTSLYEKFKDTGRVLLIKDHNAPELKGYIARCRLFIGARTHATIAAYSSCVPTLVIGYSVKARGIAKDLFGTEEKYVLPVQDLKSSKQLIEGYEWLNEHADEITGKLKEAIPEYIVKAKRNGSAVIELLNSKS</sequence>
<feature type="domain" description="Polysaccharide pyruvyl transferase" evidence="1">
    <location>
        <begin position="15"/>
        <end position="322"/>
    </location>
</feature>
<dbReference type="RefSeq" id="WP_073389013.1">
    <property type="nucleotide sequence ID" value="NZ_FQXK01000028.1"/>
</dbReference>
<dbReference type="Proteomes" id="UP000184278">
    <property type="component" value="Unassembled WGS sequence"/>
</dbReference>
<dbReference type="PANTHER" id="PTHR36836">
    <property type="entry name" value="COLANIC ACID BIOSYNTHESIS PROTEIN WCAK"/>
    <property type="match status" value="1"/>
</dbReference>
<dbReference type="OrthoDB" id="1814359at2"/>
<protein>
    <submittedName>
        <fullName evidence="2">Polysaccharide pyruvyl transferase family protein WcaK</fullName>
    </submittedName>
</protein>
<dbReference type="EMBL" id="FQXK01000028">
    <property type="protein sequence ID" value="SHI40578.1"/>
    <property type="molecule type" value="Genomic_DNA"/>
</dbReference>
<proteinExistence type="predicted"/>
<organism evidence="2 3">
    <name type="scientific">Butyrivibrio fibrisolvens DSM 3071</name>
    <dbReference type="NCBI Taxonomy" id="1121131"/>
    <lineage>
        <taxon>Bacteria</taxon>
        <taxon>Bacillati</taxon>
        <taxon>Bacillota</taxon>
        <taxon>Clostridia</taxon>
        <taxon>Lachnospirales</taxon>
        <taxon>Lachnospiraceae</taxon>
        <taxon>Butyrivibrio</taxon>
    </lineage>
</organism>